<feature type="transmembrane region" description="Helical" evidence="6">
    <location>
        <begin position="148"/>
        <end position="170"/>
    </location>
</feature>
<dbReference type="Proteomes" id="UP000000852">
    <property type="component" value="Chromosome"/>
</dbReference>
<dbReference type="InterPro" id="IPR000620">
    <property type="entry name" value="EamA_dom"/>
</dbReference>
<feature type="transmembrane region" description="Helical" evidence="6">
    <location>
        <begin position="69"/>
        <end position="87"/>
    </location>
</feature>
<dbReference type="GO" id="GO:0005886">
    <property type="term" value="C:plasma membrane"/>
    <property type="evidence" value="ECO:0007669"/>
    <property type="project" value="UniProtKB-SubCell"/>
</dbReference>
<feature type="transmembrane region" description="Helical" evidence="6">
    <location>
        <begin position="36"/>
        <end position="53"/>
    </location>
</feature>
<feature type="transmembrane region" description="Helical" evidence="6">
    <location>
        <begin position="93"/>
        <end position="115"/>
    </location>
</feature>
<evidence type="ECO:0000313" key="8">
    <source>
        <dbReference type="EMBL" id="ACU03456.1"/>
    </source>
</evidence>
<evidence type="ECO:0000256" key="5">
    <source>
        <dbReference type="ARBA" id="ARBA00023136"/>
    </source>
</evidence>
<dbReference type="PANTHER" id="PTHR32322:SF18">
    <property type="entry name" value="S-ADENOSYLMETHIONINE_S-ADENOSYLHOMOCYSTEINE TRANSPORTER"/>
    <property type="match status" value="1"/>
</dbReference>
<proteinExistence type="predicted"/>
<feature type="transmembrane region" description="Helical" evidence="6">
    <location>
        <begin position="212"/>
        <end position="235"/>
    </location>
</feature>
<dbReference type="PANTHER" id="PTHR32322">
    <property type="entry name" value="INNER MEMBRANE TRANSPORTER"/>
    <property type="match status" value="1"/>
</dbReference>
<feature type="transmembrane region" description="Helical" evidence="6">
    <location>
        <begin position="179"/>
        <end position="200"/>
    </location>
</feature>
<keyword evidence="4 6" id="KW-1133">Transmembrane helix</keyword>
<evidence type="ECO:0000259" key="7">
    <source>
        <dbReference type="Pfam" id="PF00892"/>
    </source>
</evidence>
<dbReference type="eggNOG" id="COG0697">
    <property type="taxonomic scope" value="Bacteria"/>
</dbReference>
<evidence type="ECO:0000313" key="9">
    <source>
        <dbReference type="Proteomes" id="UP000000852"/>
    </source>
</evidence>
<feature type="transmembrane region" description="Helical" evidence="6">
    <location>
        <begin position="265"/>
        <end position="283"/>
    </location>
</feature>
<evidence type="ECO:0000256" key="2">
    <source>
        <dbReference type="ARBA" id="ARBA00022475"/>
    </source>
</evidence>
<feature type="domain" description="EamA" evidence="7">
    <location>
        <begin position="4"/>
        <end position="138"/>
    </location>
</feature>
<reference evidence="8 9" key="1">
    <citation type="journal article" date="2009" name="Stand. Genomic Sci.">
        <title>Complete genome sequence of Pedobacter heparinus type strain (HIM 762-3).</title>
        <authorList>
            <person name="Han C."/>
            <person name="Spring S."/>
            <person name="Lapidus A."/>
            <person name="Del Rio T.G."/>
            <person name="Tice H."/>
            <person name="Copeland A."/>
            <person name="Cheng J.F."/>
            <person name="Lucas S."/>
            <person name="Chen F."/>
            <person name="Nolan M."/>
            <person name="Bruce D."/>
            <person name="Goodwin L."/>
            <person name="Pitluck S."/>
            <person name="Ivanova N."/>
            <person name="Mavromatis K."/>
            <person name="Mikhailova N."/>
            <person name="Pati A."/>
            <person name="Chen A."/>
            <person name="Palaniappan K."/>
            <person name="Land M."/>
            <person name="Hauser L."/>
            <person name="Chang Y.J."/>
            <person name="Jeffries C.C."/>
            <person name="Saunders E."/>
            <person name="Chertkov O."/>
            <person name="Brettin T."/>
            <person name="Goker M."/>
            <person name="Rohde M."/>
            <person name="Bristow J."/>
            <person name="Eisen J.A."/>
            <person name="Markowitz V."/>
            <person name="Hugenholtz P."/>
            <person name="Kyrpides N.C."/>
            <person name="Klenk H.P."/>
            <person name="Detter J.C."/>
        </authorList>
    </citation>
    <scope>NUCLEOTIDE SEQUENCE [LARGE SCALE GENOMIC DNA]</scope>
    <source>
        <strain evidence="9">ATCC 13125 / DSM 2366 / CIP 104194 / JCM 7457 / NBRC 12017 / NCIMB 9290 / NRRL B-14731 / HIM 762-3</strain>
    </source>
</reference>
<evidence type="ECO:0000256" key="6">
    <source>
        <dbReference type="SAM" id="Phobius"/>
    </source>
</evidence>
<feature type="transmembrane region" description="Helical" evidence="6">
    <location>
        <begin position="122"/>
        <end position="142"/>
    </location>
</feature>
<dbReference type="InterPro" id="IPR037185">
    <property type="entry name" value="EmrE-like"/>
</dbReference>
<evidence type="ECO:0000256" key="4">
    <source>
        <dbReference type="ARBA" id="ARBA00022989"/>
    </source>
</evidence>
<feature type="transmembrane region" description="Helical" evidence="6">
    <location>
        <begin position="242"/>
        <end position="259"/>
    </location>
</feature>
<dbReference type="OrthoDB" id="1098926at2"/>
<dbReference type="RefSeq" id="WP_012781400.1">
    <property type="nucleotide sequence ID" value="NC_013061.1"/>
</dbReference>
<dbReference type="HOGENOM" id="CLU_033863_5_0_10"/>
<comment type="subcellular location">
    <subcellularLocation>
        <location evidence="1">Cell membrane</location>
        <topology evidence="1">Multi-pass membrane protein</topology>
    </subcellularLocation>
</comment>
<organism evidence="8 9">
    <name type="scientific">Pedobacter heparinus (strain ATCC 13125 / DSM 2366 / CIP 104194 / JCM 7457 / NBRC 12017 / NCIMB 9290 / NRRL B-14731 / HIM 762-3)</name>
    <dbReference type="NCBI Taxonomy" id="485917"/>
    <lineage>
        <taxon>Bacteria</taxon>
        <taxon>Pseudomonadati</taxon>
        <taxon>Bacteroidota</taxon>
        <taxon>Sphingobacteriia</taxon>
        <taxon>Sphingobacteriales</taxon>
        <taxon>Sphingobacteriaceae</taxon>
        <taxon>Pedobacter</taxon>
    </lineage>
</organism>
<evidence type="ECO:0000256" key="1">
    <source>
        <dbReference type="ARBA" id="ARBA00004651"/>
    </source>
</evidence>
<protein>
    <recommendedName>
        <fullName evidence="7">EamA domain-containing protein</fullName>
    </recommendedName>
</protein>
<dbReference type="STRING" id="485917.Phep_1240"/>
<keyword evidence="5 6" id="KW-0472">Membrane</keyword>
<feature type="domain" description="EamA" evidence="7">
    <location>
        <begin position="150"/>
        <end position="282"/>
    </location>
</feature>
<dbReference type="InterPro" id="IPR050638">
    <property type="entry name" value="AA-Vitamin_Transporters"/>
</dbReference>
<dbReference type="Pfam" id="PF00892">
    <property type="entry name" value="EamA"/>
    <property type="match status" value="2"/>
</dbReference>
<dbReference type="SUPFAM" id="SSF103481">
    <property type="entry name" value="Multidrug resistance efflux transporter EmrE"/>
    <property type="match status" value="2"/>
</dbReference>
<keyword evidence="9" id="KW-1185">Reference proteome</keyword>
<name>C6XSB1_PEDHD</name>
<accession>C6XSB1</accession>
<evidence type="ECO:0000256" key="3">
    <source>
        <dbReference type="ARBA" id="ARBA00022692"/>
    </source>
</evidence>
<dbReference type="AlphaFoldDB" id="C6XSB1"/>
<dbReference type="KEGG" id="phe:Phep_1240"/>
<keyword evidence="3 6" id="KW-0812">Transmembrane</keyword>
<gene>
    <name evidence="8" type="ordered locus">Phep_1240</name>
</gene>
<keyword evidence="2" id="KW-1003">Cell membrane</keyword>
<sequence length="290" mass="32428">MKNIFIGLLFAMLWASASVATKFGILSSPPLILGNLRFFIAGFVLLGFCYLISRDKQYRLPTYTEWRQLAIFGFLNTTVYLGLYVYAMKYTAAGIGSLSTSTNPLLIVLLSSWLMGRRPAKAEIISIIIGMLGIALATYPLLKNSNTTISGVAILMLSMVAVSFASVYYARIQWTLPNLLINGWQVTLGGLFLLPFTLAFSDFSALNFDHRFISSVLWLSLSVSVAGLICWFYLLKIDTVKASLWLFLCPLFGFFYAWWLLNEPITLYTVFGTCLVIVGLYIGQRKKLKA</sequence>
<dbReference type="EMBL" id="CP001681">
    <property type="protein sequence ID" value="ACU03456.1"/>
    <property type="molecule type" value="Genomic_DNA"/>
</dbReference>